<dbReference type="EMBL" id="VSSQ01099647">
    <property type="protein sequence ID" value="MPN42128.1"/>
    <property type="molecule type" value="Genomic_DNA"/>
</dbReference>
<reference evidence="1" key="1">
    <citation type="submission" date="2019-08" db="EMBL/GenBank/DDBJ databases">
        <authorList>
            <person name="Kucharzyk K."/>
            <person name="Murdoch R.W."/>
            <person name="Higgins S."/>
            <person name="Loffler F."/>
        </authorList>
    </citation>
    <scope>NUCLEOTIDE SEQUENCE</scope>
</reference>
<proteinExistence type="predicted"/>
<gene>
    <name evidence="1" type="ORF">SDC9_189684</name>
</gene>
<name>A0A645HSV1_9ZZZZ</name>
<organism evidence="1">
    <name type="scientific">bioreactor metagenome</name>
    <dbReference type="NCBI Taxonomy" id="1076179"/>
    <lineage>
        <taxon>unclassified sequences</taxon>
        <taxon>metagenomes</taxon>
        <taxon>ecological metagenomes</taxon>
    </lineage>
</organism>
<comment type="caution">
    <text evidence="1">The sequence shown here is derived from an EMBL/GenBank/DDBJ whole genome shotgun (WGS) entry which is preliminary data.</text>
</comment>
<sequence length="87" mass="10428">MLRIKKSHINNQWIVYNPKDFKYHTHCDSLKIAKIIRDNVCKDRVPKSCCVRLIESHMRLADDKRYIDALTLRVKEILKKRGQEHVI</sequence>
<dbReference type="AlphaFoldDB" id="A0A645HSV1"/>
<accession>A0A645HSV1</accession>
<evidence type="ECO:0000313" key="1">
    <source>
        <dbReference type="EMBL" id="MPN42128.1"/>
    </source>
</evidence>
<protein>
    <submittedName>
        <fullName evidence="1">Uncharacterized protein</fullName>
    </submittedName>
</protein>